<dbReference type="InterPro" id="IPR041664">
    <property type="entry name" value="AAA_16"/>
</dbReference>
<dbReference type="InterPro" id="IPR027417">
    <property type="entry name" value="P-loop_NTPase"/>
</dbReference>
<protein>
    <submittedName>
        <fullName evidence="5">AAA family ATPase</fullName>
    </submittedName>
</protein>
<sequence length="1123" mass="120003">MFEDLIGRDHAAGVLRAEIERAVASHGGLVLIAGEPGIGKTTLVTRAAGEAAGRGALVVGGTCWDTGEAGNAPGYWPWVQVLRALRRSATDEEWAAALGEPSGAPGAGRAAAGGELAALLGEAGAERAGAPEEDDGGFELYDAVTSALVAVSQRRPVMVVLDDLHWADPASLRMLRFVARHTWFERLLLVGTYRDAEVETDGHPLRPLMMPLVAKATTLTLTGLDRGEVGALIERTAGRAPDAGLLAEVHRRTGGNPFFVEQTARLWHGGGAPGAIPPGVRDAVRRRLALLPERVVRLLTEAAVLGREFHRRVLSAAVGVPPAEADRLLEGAVAARLVLQRGGGRFAFAHDLVRETLYDGLPPEERRRLHAAVLRGVEGGNEEGHERRAGHGAGGSEEDGRLPPAELARHAHLAGEAVEPGRAVDLLRAAASNASGRLAFEEAVGHLRRAYELAARVDDRRRVVVGLDYASELALTGGPRAGARLLREVAALARASQDPQLLARVALSLHRPAAPLMRRHLGTLPAELLAEAHHRLGAGPADDGAPPPVDPGDREALDRLARELAVRTAVLARRGQDDDALAFSLWARHDVLWGPGTAAEREALTDELLTLAQRAADPDLEHFAASLRWVALIEQGDPRYLRQLAEFTEGVERSGLPRYQLSSAVDECIVAIAQGRFGDAAERLAFLEGMNQEHEHDQYWDEFAHHLRWSLLLARGRFAEVDALQRSLRGPLHPYPELLEGITAAQRGDAAAVLRALEAAAGRHYPSHVQSMWLRFQAQAAALTGDRELGARAREALAPHADQWAVSMFGFEISGPVALWLGALDAAEERWDAAVDGFTRAARSADRLRARPWAAEARARLAEALLSRGAPGDGEAAAVLLEEVSEEAERLGLAHLTARLEAARARTAGGGRSVDQGAGATAGERPRPAPGGEGAPPAGAGEAGGEFRFDGAVWTLSYAGRTVHMPDAKGLRDLRELIANPGTEIPAARLLSPGAGEAARPAGSDPVLDEEAKARYRRHLTALDEEIDRAAALGDDERAAGLDRERAALLEELRAAAGLAGRTRRLGDEAERARKTVTARIRDTLRRLGERHPELAAHLRESVTTGTLCAYRPGPGEEAHFRL</sequence>
<comment type="caution">
    <text evidence="5">The sequence shown here is derived from an EMBL/GenBank/DDBJ whole genome shotgun (WGS) entry which is preliminary data.</text>
</comment>
<organism evidence="5 6">
    <name type="scientific">Streptomyces boetiae</name>
    <dbReference type="NCBI Taxonomy" id="3075541"/>
    <lineage>
        <taxon>Bacteria</taxon>
        <taxon>Bacillati</taxon>
        <taxon>Actinomycetota</taxon>
        <taxon>Actinomycetes</taxon>
        <taxon>Kitasatosporales</taxon>
        <taxon>Streptomycetaceae</taxon>
        <taxon>Streptomyces</taxon>
    </lineage>
</organism>
<evidence type="ECO:0000256" key="1">
    <source>
        <dbReference type="ARBA" id="ARBA00022741"/>
    </source>
</evidence>
<dbReference type="RefSeq" id="WP_311630069.1">
    <property type="nucleotide sequence ID" value="NZ_JAVREN010000009.1"/>
</dbReference>
<dbReference type="Proteomes" id="UP001183388">
    <property type="component" value="Unassembled WGS sequence"/>
</dbReference>
<feature type="domain" description="Orc1-like AAA ATPase" evidence="4">
    <location>
        <begin position="5"/>
        <end position="190"/>
    </location>
</feature>
<name>A0ABU2L733_9ACTN</name>
<keyword evidence="2" id="KW-0067">ATP-binding</keyword>
<dbReference type="Gene3D" id="3.40.50.300">
    <property type="entry name" value="P-loop containing nucleotide triphosphate hydrolases"/>
    <property type="match status" value="1"/>
</dbReference>
<dbReference type="PANTHER" id="PTHR16305">
    <property type="entry name" value="TESTICULAR SOLUBLE ADENYLYL CYCLASE"/>
    <property type="match status" value="1"/>
</dbReference>
<feature type="region of interest" description="Disordered" evidence="3">
    <location>
        <begin position="376"/>
        <end position="401"/>
    </location>
</feature>
<keyword evidence="6" id="KW-1185">Reference proteome</keyword>
<evidence type="ECO:0000259" key="4">
    <source>
        <dbReference type="Pfam" id="PF13191"/>
    </source>
</evidence>
<dbReference type="EMBL" id="JAVREN010000009">
    <property type="protein sequence ID" value="MDT0307132.1"/>
    <property type="molecule type" value="Genomic_DNA"/>
</dbReference>
<proteinExistence type="predicted"/>
<accession>A0ABU2L733</accession>
<keyword evidence="1" id="KW-0547">Nucleotide-binding</keyword>
<dbReference type="Pfam" id="PF13191">
    <property type="entry name" value="AAA_16"/>
    <property type="match status" value="1"/>
</dbReference>
<reference evidence="6" key="1">
    <citation type="submission" date="2023-07" db="EMBL/GenBank/DDBJ databases">
        <title>30 novel species of actinomycetes from the DSMZ collection.</title>
        <authorList>
            <person name="Nouioui I."/>
        </authorList>
    </citation>
    <scope>NUCLEOTIDE SEQUENCE [LARGE SCALE GENOMIC DNA]</scope>
    <source>
        <strain evidence="6">DSM 44917</strain>
    </source>
</reference>
<feature type="region of interest" description="Disordered" evidence="3">
    <location>
        <begin position="904"/>
        <end position="944"/>
    </location>
</feature>
<evidence type="ECO:0000313" key="5">
    <source>
        <dbReference type="EMBL" id="MDT0307132.1"/>
    </source>
</evidence>
<gene>
    <name evidence="5" type="ORF">RM780_09175</name>
</gene>
<dbReference type="PANTHER" id="PTHR16305:SF35">
    <property type="entry name" value="TRANSCRIPTIONAL ACTIVATOR DOMAIN"/>
    <property type="match status" value="1"/>
</dbReference>
<evidence type="ECO:0000256" key="2">
    <source>
        <dbReference type="ARBA" id="ARBA00022840"/>
    </source>
</evidence>
<dbReference type="SUPFAM" id="SSF52540">
    <property type="entry name" value="P-loop containing nucleoside triphosphate hydrolases"/>
    <property type="match status" value="1"/>
</dbReference>
<evidence type="ECO:0000256" key="3">
    <source>
        <dbReference type="SAM" id="MobiDB-lite"/>
    </source>
</evidence>
<evidence type="ECO:0000313" key="6">
    <source>
        <dbReference type="Proteomes" id="UP001183388"/>
    </source>
</evidence>